<reference evidence="2 3" key="1">
    <citation type="journal article" date="2019" name="Int. J. Syst. Evol. Microbiol.">
        <title>The Global Catalogue of Microorganisms (GCM) 10K type strain sequencing project: providing services to taxonomists for standard genome sequencing and annotation.</title>
        <authorList>
            <consortium name="The Broad Institute Genomics Platform"/>
            <consortium name="The Broad Institute Genome Sequencing Center for Infectious Disease"/>
            <person name="Wu L."/>
            <person name="Ma J."/>
        </authorList>
    </citation>
    <scope>NUCLEOTIDE SEQUENCE [LARGE SCALE GENOMIC DNA]</scope>
    <source>
        <strain evidence="2 3">LMG 29247</strain>
    </source>
</reference>
<accession>A0ABD5SQP5</accession>
<dbReference type="EMBL" id="JBHSWV010000170">
    <property type="protein sequence ID" value="MFC6765641.1"/>
    <property type="molecule type" value="Genomic_DNA"/>
</dbReference>
<keyword evidence="3" id="KW-1185">Reference proteome</keyword>
<name>A0ABD5SQP5_9EURY</name>
<feature type="region of interest" description="Disordered" evidence="1">
    <location>
        <begin position="24"/>
        <end position="51"/>
    </location>
</feature>
<evidence type="ECO:0000313" key="3">
    <source>
        <dbReference type="Proteomes" id="UP001596383"/>
    </source>
</evidence>
<gene>
    <name evidence="2" type="ORF">ACFQE6_11775</name>
</gene>
<sequence>MGYDRRRALQVAGASISGLLVAGCLSTGDPGTDDENNDDRDRDGSLGDDIDEMTIDGRLHNEAGEKQTFAVTIRDAEGSEVARDEWEVGAGETAPVPAFGKPGEPRTFEVTVDGVTESETLEFDVEAEPGKKAGYVEITYTSDGTIEIVFTPVGDGGSGLARVEAPPYEISEPECSGMGDRDPLWLCENMAAEPSVAFDQVETTFAIFAGEGLTLEAEPDGEHQFYAALLTETDDLDRLNADAGGDPVALIEETDFDTEAVLVAQTGWGSGSVTPHLKRIEDTGDGIHAFGCYRRPCAGTDDYTMRTVVARFERPDSLEEGIVSLTVDAEHRVNFEAGEGVVTVTDVL</sequence>
<evidence type="ECO:0000313" key="2">
    <source>
        <dbReference type="EMBL" id="MFC6765641.1"/>
    </source>
</evidence>
<protein>
    <recommendedName>
        <fullName evidence="4">PKD domain-containing protein</fullName>
    </recommendedName>
</protein>
<dbReference type="Proteomes" id="UP001596383">
    <property type="component" value="Unassembled WGS sequence"/>
</dbReference>
<evidence type="ECO:0008006" key="4">
    <source>
        <dbReference type="Google" id="ProtNLM"/>
    </source>
</evidence>
<dbReference type="AlphaFoldDB" id="A0ABD5SQP5"/>
<evidence type="ECO:0000256" key="1">
    <source>
        <dbReference type="SAM" id="MobiDB-lite"/>
    </source>
</evidence>
<proteinExistence type="predicted"/>
<organism evidence="2 3">
    <name type="scientific">Natrinema soli</name>
    <dbReference type="NCBI Taxonomy" id="1930624"/>
    <lineage>
        <taxon>Archaea</taxon>
        <taxon>Methanobacteriati</taxon>
        <taxon>Methanobacteriota</taxon>
        <taxon>Stenosarchaea group</taxon>
        <taxon>Halobacteria</taxon>
        <taxon>Halobacteriales</taxon>
        <taxon>Natrialbaceae</taxon>
        <taxon>Natrinema</taxon>
    </lineage>
</organism>
<dbReference type="PROSITE" id="PS51257">
    <property type="entry name" value="PROKAR_LIPOPROTEIN"/>
    <property type="match status" value="1"/>
</dbReference>
<comment type="caution">
    <text evidence="2">The sequence shown here is derived from an EMBL/GenBank/DDBJ whole genome shotgun (WGS) entry which is preliminary data.</text>
</comment>